<evidence type="ECO:0000313" key="2">
    <source>
        <dbReference type="Proteomes" id="UP001250932"/>
    </source>
</evidence>
<sequence>MILEDRGEVIASVDVMNFFWYRCVSCGHLEAAESWDELGVIQLSY</sequence>
<dbReference type="EMBL" id="JAQOUE010000001">
    <property type="protein sequence ID" value="MDT7042980.1"/>
    <property type="molecule type" value="Genomic_DNA"/>
</dbReference>
<reference evidence="1 2" key="1">
    <citation type="journal article" date="2023" name="ISME J.">
        <title>Cultivation and genomic characterization of novel and ubiquitous marine nitrite-oxidizing bacteria from the Nitrospirales.</title>
        <authorList>
            <person name="Mueller A.J."/>
            <person name="Daebeler A."/>
            <person name="Herbold C.W."/>
            <person name="Kirkegaard R.H."/>
            <person name="Daims H."/>
        </authorList>
    </citation>
    <scope>NUCLEOTIDE SEQUENCE [LARGE SCALE GENOMIC DNA]</scope>
    <source>
        <strain evidence="1 2">EB</strain>
    </source>
</reference>
<evidence type="ECO:0000313" key="1">
    <source>
        <dbReference type="EMBL" id="MDT7042980.1"/>
    </source>
</evidence>
<gene>
    <name evidence="1" type="ORF">PPG34_11500</name>
</gene>
<dbReference type="RefSeq" id="WP_313833455.1">
    <property type="nucleotide sequence ID" value="NZ_JAQOUE010000001.1"/>
</dbReference>
<dbReference type="Proteomes" id="UP001250932">
    <property type="component" value="Unassembled WGS sequence"/>
</dbReference>
<organism evidence="1 2">
    <name type="scientific">Candidatus Nitronereus thalassa</name>
    <dbReference type="NCBI Taxonomy" id="3020898"/>
    <lineage>
        <taxon>Bacteria</taxon>
        <taxon>Pseudomonadati</taxon>
        <taxon>Nitrospirota</taxon>
        <taxon>Nitrospiria</taxon>
        <taxon>Nitrospirales</taxon>
        <taxon>Nitrospiraceae</taxon>
        <taxon>Candidatus Nitronereus</taxon>
    </lineage>
</organism>
<accession>A0ABU3K990</accession>
<name>A0ABU3K990_9BACT</name>
<protein>
    <submittedName>
        <fullName evidence="1">Uncharacterized protein</fullName>
    </submittedName>
</protein>
<comment type="caution">
    <text evidence="1">The sequence shown here is derived from an EMBL/GenBank/DDBJ whole genome shotgun (WGS) entry which is preliminary data.</text>
</comment>
<proteinExistence type="predicted"/>
<keyword evidence="2" id="KW-1185">Reference proteome</keyword>